<dbReference type="GO" id="GO:0004803">
    <property type="term" value="F:transposase activity"/>
    <property type="evidence" value="ECO:0007669"/>
    <property type="project" value="InterPro"/>
</dbReference>
<dbReference type="AlphaFoldDB" id="A0AAT9G6P0"/>
<feature type="transmembrane region" description="Helical" evidence="1">
    <location>
        <begin position="21"/>
        <end position="47"/>
    </location>
</feature>
<proteinExistence type="predicted"/>
<dbReference type="InterPro" id="IPR032806">
    <property type="entry name" value="YbfD_N"/>
</dbReference>
<dbReference type="Pfam" id="PF13808">
    <property type="entry name" value="DDE_Tnp_1_assoc"/>
    <property type="match status" value="1"/>
</dbReference>
<protein>
    <submittedName>
        <fullName evidence="4">ISAs1-like element ISEc1 family transposase</fullName>
    </submittedName>
</protein>
<dbReference type="InterPro" id="IPR002559">
    <property type="entry name" value="Transposase_11"/>
</dbReference>
<dbReference type="PANTHER" id="PTHR30298:SF0">
    <property type="entry name" value="PROTEIN YBFL-RELATED"/>
    <property type="match status" value="1"/>
</dbReference>
<evidence type="ECO:0000259" key="3">
    <source>
        <dbReference type="Pfam" id="PF13808"/>
    </source>
</evidence>
<reference evidence="4" key="1">
    <citation type="submission" date="2024-01" db="EMBL/GenBank/DDBJ databases">
        <title>Sequencing the genomes of a sandfly, Sergentomyia squamirostris, and its two endosymbionts.</title>
        <authorList>
            <person name="Itokawa K."/>
            <person name="Sanjoba C."/>
        </authorList>
    </citation>
    <scope>NUCLEOTIDE SEQUENCE</scope>
    <source>
        <strain evidence="4">RiSSQ</strain>
    </source>
</reference>
<dbReference type="InterPro" id="IPR051698">
    <property type="entry name" value="Transposase_11-like"/>
</dbReference>
<dbReference type="Pfam" id="PF01609">
    <property type="entry name" value="DDE_Tnp_1"/>
    <property type="match status" value="1"/>
</dbReference>
<feature type="domain" description="Transposase IS4-like" evidence="2">
    <location>
        <begin position="106"/>
        <end position="320"/>
    </location>
</feature>
<accession>A0AAT9G6P0</accession>
<evidence type="ECO:0000259" key="2">
    <source>
        <dbReference type="Pfam" id="PF01609"/>
    </source>
</evidence>
<evidence type="ECO:0000313" key="4">
    <source>
        <dbReference type="EMBL" id="BFD45443.1"/>
    </source>
</evidence>
<keyword evidence="1" id="KW-0812">Transmembrane</keyword>
<dbReference type="NCBIfam" id="NF033564">
    <property type="entry name" value="transpos_ISAs1"/>
    <property type="match status" value="1"/>
</dbReference>
<dbReference type="EMBL" id="AP029170">
    <property type="protein sequence ID" value="BFD45443.1"/>
    <property type="molecule type" value="Genomic_DNA"/>
</dbReference>
<evidence type="ECO:0000256" key="1">
    <source>
        <dbReference type="SAM" id="Phobius"/>
    </source>
</evidence>
<dbReference type="InterPro" id="IPR047647">
    <property type="entry name" value="ISAs1_transpos"/>
</dbReference>
<sequence>MTVTNFLSEVKDPRNMRGKRYNLAAILRLIVAGLLCNCNNIASIARFKKFLSKKLLQNLGFYNGITPCYSTLTIMLRKMNPKDLHDAIVKVISGIKETKEFQEVHIDGKTLRGSKDLENRAIQVLTGFNNKTKCVINFEEILNKDENKAMLEILQKFDIQRAIITADAAFDHSDICEEIIQQGADFAICLKGNEANLLRATEQAFSNSKQENIRIFEKDVEYNHCRIEQRKIEVIDMPWEYLNGHRHIKQLCRITRRREQKNKGNYTEETAYMITSLSSSASAEMLLDLNRKHWSCENNLNWVKDRVFMEDKSTIRKDNAPIVLSLLRSFVISIIATISTKITETREYYSHYKQSVYTLFCNLRL</sequence>
<name>A0AAT9G6P0_9RICK</name>
<gene>
    <name evidence="4" type="ORF">DMENIID0002_00890</name>
</gene>
<keyword evidence="1" id="KW-1133">Transmembrane helix</keyword>
<keyword evidence="1" id="KW-0472">Membrane</keyword>
<dbReference type="GO" id="GO:0006313">
    <property type="term" value="P:DNA transposition"/>
    <property type="evidence" value="ECO:0007669"/>
    <property type="project" value="InterPro"/>
</dbReference>
<feature type="domain" description="H repeat-associated protein N-terminal" evidence="3">
    <location>
        <begin position="5"/>
        <end position="89"/>
    </location>
</feature>
<organism evidence="4">
    <name type="scientific">Candidatus Tisiphia endosymbiont of Sergentomyia squamirostris</name>
    <dbReference type="NCBI Taxonomy" id="3113639"/>
    <lineage>
        <taxon>Bacteria</taxon>
        <taxon>Pseudomonadati</taxon>
        <taxon>Pseudomonadota</taxon>
        <taxon>Alphaproteobacteria</taxon>
        <taxon>Rickettsiales</taxon>
        <taxon>Rickettsiaceae</taxon>
        <taxon>Rickettsieae</taxon>
        <taxon>Candidatus Tisiphia</taxon>
    </lineage>
</organism>
<dbReference type="PANTHER" id="PTHR30298">
    <property type="entry name" value="H REPEAT-ASSOCIATED PREDICTED TRANSPOSASE"/>
    <property type="match status" value="1"/>
</dbReference>
<dbReference type="GO" id="GO:0003677">
    <property type="term" value="F:DNA binding"/>
    <property type="evidence" value="ECO:0007669"/>
    <property type="project" value="InterPro"/>
</dbReference>